<dbReference type="Gene3D" id="2.60.40.10">
    <property type="entry name" value="Immunoglobulins"/>
    <property type="match status" value="1"/>
</dbReference>
<proteinExistence type="predicted"/>
<keyword evidence="1" id="KW-0472">Membrane</keyword>
<dbReference type="InterPro" id="IPR003599">
    <property type="entry name" value="Ig_sub"/>
</dbReference>
<keyword evidence="1" id="KW-0812">Transmembrane</keyword>
<dbReference type="InterPro" id="IPR036179">
    <property type="entry name" value="Ig-like_dom_sf"/>
</dbReference>
<evidence type="ECO:0000313" key="5">
    <source>
        <dbReference type="Proteomes" id="UP001178508"/>
    </source>
</evidence>
<keyword evidence="2" id="KW-0732">Signal</keyword>
<feature type="domain" description="Ig-like" evidence="3">
    <location>
        <begin position="23"/>
        <end position="134"/>
    </location>
</feature>
<dbReference type="InterPro" id="IPR013783">
    <property type="entry name" value="Ig-like_fold"/>
</dbReference>
<evidence type="ECO:0000313" key="4">
    <source>
        <dbReference type="EMBL" id="CAJ1060191.1"/>
    </source>
</evidence>
<feature type="signal peptide" evidence="2">
    <location>
        <begin position="1"/>
        <end position="20"/>
    </location>
</feature>
<dbReference type="AlphaFoldDB" id="A0AAV1FGU8"/>
<dbReference type="PROSITE" id="PS50835">
    <property type="entry name" value="IG_LIKE"/>
    <property type="match status" value="1"/>
</dbReference>
<dbReference type="Proteomes" id="UP001178508">
    <property type="component" value="Chromosome 7"/>
</dbReference>
<name>A0AAV1FGU8_XYRNO</name>
<protein>
    <submittedName>
        <fullName evidence="4">Uncharacterized protein LOC117804706 isoform X2</fullName>
    </submittedName>
</protein>
<keyword evidence="1" id="KW-1133">Transmembrane helix</keyword>
<gene>
    <name evidence="4" type="ORF">XNOV1_A013620</name>
</gene>
<sequence length="211" mass="24088">MWRKELTLVLLTIAAVVILGEEPVILGKRTDVSHPSGSSLTLSCNLNTKTYQRFRWFLFRNSSVPSVQNLEEIYKDMCFRTKKDSPMVCNKTQLPKDNGILTEEDVLQYTLLNATEADSGLYYCKVTAEIPEFETKCSDGTEIIIVTATPTPGILLLHWWVWMLIGVSAVIVIVLIIVCILVRRRCRKRKGTIISFFLILLIYQQGSKHYK</sequence>
<reference evidence="4" key="1">
    <citation type="submission" date="2023-08" db="EMBL/GenBank/DDBJ databases">
        <authorList>
            <person name="Alioto T."/>
            <person name="Alioto T."/>
            <person name="Gomez Garrido J."/>
        </authorList>
    </citation>
    <scope>NUCLEOTIDE SEQUENCE</scope>
</reference>
<evidence type="ECO:0000256" key="2">
    <source>
        <dbReference type="SAM" id="SignalP"/>
    </source>
</evidence>
<accession>A0AAV1FGU8</accession>
<keyword evidence="5" id="KW-1185">Reference proteome</keyword>
<dbReference type="SUPFAM" id="SSF48726">
    <property type="entry name" value="Immunoglobulin"/>
    <property type="match status" value="1"/>
</dbReference>
<feature type="chain" id="PRO_5043326078" evidence="2">
    <location>
        <begin position="21"/>
        <end position="211"/>
    </location>
</feature>
<dbReference type="EMBL" id="OY660870">
    <property type="protein sequence ID" value="CAJ1060191.1"/>
    <property type="molecule type" value="Genomic_DNA"/>
</dbReference>
<dbReference type="InterPro" id="IPR007110">
    <property type="entry name" value="Ig-like_dom"/>
</dbReference>
<evidence type="ECO:0000256" key="1">
    <source>
        <dbReference type="SAM" id="Phobius"/>
    </source>
</evidence>
<dbReference type="SMART" id="SM00409">
    <property type="entry name" value="IG"/>
    <property type="match status" value="1"/>
</dbReference>
<organism evidence="4 5">
    <name type="scientific">Xyrichtys novacula</name>
    <name type="common">Pearly razorfish</name>
    <name type="synonym">Hemipteronotus novacula</name>
    <dbReference type="NCBI Taxonomy" id="13765"/>
    <lineage>
        <taxon>Eukaryota</taxon>
        <taxon>Metazoa</taxon>
        <taxon>Chordata</taxon>
        <taxon>Craniata</taxon>
        <taxon>Vertebrata</taxon>
        <taxon>Euteleostomi</taxon>
        <taxon>Actinopterygii</taxon>
        <taxon>Neopterygii</taxon>
        <taxon>Teleostei</taxon>
        <taxon>Neoteleostei</taxon>
        <taxon>Acanthomorphata</taxon>
        <taxon>Eupercaria</taxon>
        <taxon>Labriformes</taxon>
        <taxon>Labridae</taxon>
        <taxon>Xyrichtys</taxon>
    </lineage>
</organism>
<evidence type="ECO:0000259" key="3">
    <source>
        <dbReference type="PROSITE" id="PS50835"/>
    </source>
</evidence>
<feature type="transmembrane region" description="Helical" evidence="1">
    <location>
        <begin position="159"/>
        <end position="182"/>
    </location>
</feature>